<proteinExistence type="predicted"/>
<evidence type="ECO:0000313" key="2">
    <source>
        <dbReference type="Proteomes" id="UP001082899"/>
    </source>
</evidence>
<evidence type="ECO:0008006" key="3">
    <source>
        <dbReference type="Google" id="ProtNLM"/>
    </source>
</evidence>
<name>A0ABT3ZSZ9_9BURK</name>
<evidence type="ECO:0000313" key="1">
    <source>
        <dbReference type="EMBL" id="MCY0389592.1"/>
    </source>
</evidence>
<reference evidence="1" key="1">
    <citation type="submission" date="2022-11" db="EMBL/GenBank/DDBJ databases">
        <title>Robbsia betulipollinis sp. nov., isolated from pollen of birch (Betula pendula).</title>
        <authorList>
            <person name="Shi H."/>
            <person name="Ambika Manirajan B."/>
            <person name="Ratering S."/>
            <person name="Geissler-Plaum R."/>
            <person name="Schnell S."/>
        </authorList>
    </citation>
    <scope>NUCLEOTIDE SEQUENCE</scope>
    <source>
        <strain evidence="1">Bb-Pol-6</strain>
    </source>
</reference>
<dbReference type="Proteomes" id="UP001082899">
    <property type="component" value="Unassembled WGS sequence"/>
</dbReference>
<dbReference type="EMBL" id="JAPMXC010000010">
    <property type="protein sequence ID" value="MCY0389592.1"/>
    <property type="molecule type" value="Genomic_DNA"/>
</dbReference>
<gene>
    <name evidence="1" type="ORF">OVY01_20815</name>
</gene>
<comment type="caution">
    <text evidence="1">The sequence shown here is derived from an EMBL/GenBank/DDBJ whole genome shotgun (WGS) entry which is preliminary data.</text>
</comment>
<sequence length="99" mass="10520">MTNHIANARARLASGAEPSDQLDELRALLAALDIAQASSDQYRSDRDVLRSEVNSLAAENKLLRGDLAMLKRPRGAAVPVVSDVDFHLAATKAPAGDTP</sequence>
<protein>
    <recommendedName>
        <fullName evidence="3">Transposase</fullName>
    </recommendedName>
</protein>
<keyword evidence="2" id="KW-1185">Reference proteome</keyword>
<accession>A0ABT3ZSZ9</accession>
<organism evidence="1 2">
    <name type="scientific">Robbsia betulipollinis</name>
    <dbReference type="NCBI Taxonomy" id="2981849"/>
    <lineage>
        <taxon>Bacteria</taxon>
        <taxon>Pseudomonadati</taxon>
        <taxon>Pseudomonadota</taxon>
        <taxon>Betaproteobacteria</taxon>
        <taxon>Burkholderiales</taxon>
        <taxon>Burkholderiaceae</taxon>
        <taxon>Robbsia</taxon>
    </lineage>
</organism>
<dbReference type="RefSeq" id="WP_267849485.1">
    <property type="nucleotide sequence ID" value="NZ_JAPMXC010000010.1"/>
</dbReference>